<evidence type="ECO:0000313" key="5">
    <source>
        <dbReference type="EMBL" id="GGG50967.1"/>
    </source>
</evidence>
<dbReference type="Gene3D" id="3.30.300.30">
    <property type="match status" value="1"/>
</dbReference>
<accession>A0A917LQB6</accession>
<gene>
    <name evidence="5" type="ORF">GCM10010976_22690</name>
</gene>
<dbReference type="RefSeq" id="WP_188464960.1">
    <property type="nucleotide sequence ID" value="NZ_BMFQ01000003.1"/>
</dbReference>
<dbReference type="NCBIfam" id="NF001208">
    <property type="entry name" value="PRK00174.1"/>
    <property type="match status" value="1"/>
</dbReference>
<reference evidence="5" key="1">
    <citation type="journal article" date="2014" name="Int. J. Syst. Evol. Microbiol.">
        <title>Complete genome sequence of Corynebacterium casei LMG S-19264T (=DSM 44701T), isolated from a smear-ripened cheese.</title>
        <authorList>
            <consortium name="US DOE Joint Genome Institute (JGI-PGF)"/>
            <person name="Walter F."/>
            <person name="Albersmeier A."/>
            <person name="Kalinowski J."/>
            <person name="Ruckert C."/>
        </authorList>
    </citation>
    <scope>NUCLEOTIDE SEQUENCE</scope>
    <source>
        <strain evidence="5">CGMCC 1.12751</strain>
    </source>
</reference>
<evidence type="ECO:0000313" key="6">
    <source>
        <dbReference type="Proteomes" id="UP000625976"/>
    </source>
</evidence>
<dbReference type="InterPro" id="IPR000873">
    <property type="entry name" value="AMP-dep_synth/lig_dom"/>
</dbReference>
<dbReference type="InterPro" id="IPR045851">
    <property type="entry name" value="AMP-bd_C_sf"/>
</dbReference>
<feature type="domain" description="Acetyl-coenzyme A synthetase N-terminal" evidence="4">
    <location>
        <begin position="3"/>
        <end position="57"/>
    </location>
</feature>
<dbReference type="Pfam" id="PF13193">
    <property type="entry name" value="AMP-binding_C"/>
    <property type="match status" value="1"/>
</dbReference>
<dbReference type="InterPro" id="IPR032387">
    <property type="entry name" value="ACAS_N"/>
</dbReference>
<evidence type="ECO:0000256" key="1">
    <source>
        <dbReference type="ARBA" id="ARBA00006432"/>
    </source>
</evidence>
<dbReference type="InterPro" id="IPR025110">
    <property type="entry name" value="AMP-bd_C"/>
</dbReference>
<dbReference type="InterPro" id="IPR042099">
    <property type="entry name" value="ANL_N_sf"/>
</dbReference>
<protein>
    <submittedName>
        <fullName evidence="5">Propionyl-CoA synthetase</fullName>
    </submittedName>
</protein>
<dbReference type="SUPFAM" id="SSF56801">
    <property type="entry name" value="Acetyl-CoA synthetase-like"/>
    <property type="match status" value="1"/>
</dbReference>
<dbReference type="Gene3D" id="3.40.50.12780">
    <property type="entry name" value="N-terminal domain of ligase-like"/>
    <property type="match status" value="1"/>
</dbReference>
<dbReference type="PROSITE" id="PS00455">
    <property type="entry name" value="AMP_BINDING"/>
    <property type="match status" value="1"/>
</dbReference>
<dbReference type="Proteomes" id="UP000625976">
    <property type="component" value="Unassembled WGS sequence"/>
</dbReference>
<dbReference type="GO" id="GO:0050218">
    <property type="term" value="F:propionate-CoA ligase activity"/>
    <property type="evidence" value="ECO:0007669"/>
    <property type="project" value="TreeGrafter"/>
</dbReference>
<sequence>MKYQKIYKKSIEHPEVFWKEQSDQLEWFKKPSTILSKDKNDYDQWFEDGETNLSYLCIDKHIKDGFGEQVAIIYDSPVTNTIQKITFNELHSEVAKLAGGLKSLGLEKGDTIIIYMPMIPQAAYAMLACARIGVIHSVVFGGFAPHELAIRIDDCKPKAIITACSGIEIEKIIPYKPYVDEAIDLAVNKPNHVIVFDRHLKAEIPKKDYDIDYKSFVNQAKEVEAIHLESTHPSYVLYTSGTTGTPKGIIRDTGGYATALKFSMNYVYGVNPGEVFWAASDVGWVVGHSFIVYGPLLNRNTTILFEGKPIRTPDASTFWRVISEHRVSAMFTAPTAIRAIKKEDPLGLFIKRYDLSCLKYQFLAGERCDAATLQWTQDQLKIPVIDHWWQTESGWPMISNMVGVALEVVKPGSATLPVCGYDIQILTEDGEQAPSSTEGYVAIKLPLPPGTLTNLWGNPERFKKGYLERFPGYYFSGDGGYKDEDGYVFITGRVDDIINVAGHRLSTAEMEEIVSSHQSVAECAVFGVHCELKGQKPLGLVVLKAEVSQSDETIQKEIIKDVRREIGAVASFRDVLIVQRLPKTRSGKILRKLLRHIADDLKYNIPSTIDDPEIINEIASVYKTNQIGIHKN</sequence>
<keyword evidence="6" id="KW-1185">Reference proteome</keyword>
<dbReference type="Pfam" id="PF16177">
    <property type="entry name" value="ACAS_N"/>
    <property type="match status" value="1"/>
</dbReference>
<dbReference type="PANTHER" id="PTHR43347">
    <property type="entry name" value="ACYL-COA SYNTHETASE"/>
    <property type="match status" value="1"/>
</dbReference>
<name>A0A917LQB6_9FLAO</name>
<dbReference type="EMBL" id="BMFQ01000003">
    <property type="protein sequence ID" value="GGG50967.1"/>
    <property type="molecule type" value="Genomic_DNA"/>
</dbReference>
<comment type="caution">
    <text evidence="5">The sequence shown here is derived from an EMBL/GenBank/DDBJ whole genome shotgun (WGS) entry which is preliminary data.</text>
</comment>
<dbReference type="AlphaFoldDB" id="A0A917LQB6"/>
<proteinExistence type="inferred from homology"/>
<evidence type="ECO:0000259" key="2">
    <source>
        <dbReference type="Pfam" id="PF00501"/>
    </source>
</evidence>
<organism evidence="5 6">
    <name type="scientific">Bizionia arctica</name>
    <dbReference type="NCBI Taxonomy" id="1495645"/>
    <lineage>
        <taxon>Bacteria</taxon>
        <taxon>Pseudomonadati</taxon>
        <taxon>Bacteroidota</taxon>
        <taxon>Flavobacteriia</taxon>
        <taxon>Flavobacteriales</taxon>
        <taxon>Flavobacteriaceae</taxon>
        <taxon>Bizionia</taxon>
    </lineage>
</organism>
<feature type="domain" description="AMP-dependent synthetase/ligase" evidence="2">
    <location>
        <begin position="66"/>
        <end position="444"/>
    </location>
</feature>
<reference evidence="5" key="2">
    <citation type="submission" date="2020-09" db="EMBL/GenBank/DDBJ databases">
        <authorList>
            <person name="Sun Q."/>
            <person name="Zhou Y."/>
        </authorList>
    </citation>
    <scope>NUCLEOTIDE SEQUENCE</scope>
    <source>
        <strain evidence="5">CGMCC 1.12751</strain>
    </source>
</reference>
<dbReference type="FunFam" id="3.30.300.30:FF:000017">
    <property type="entry name" value="Acyl-CoA synthetase short-chain family member 3"/>
    <property type="match status" value="1"/>
</dbReference>
<evidence type="ECO:0000259" key="4">
    <source>
        <dbReference type="Pfam" id="PF16177"/>
    </source>
</evidence>
<dbReference type="PANTHER" id="PTHR43347:SF3">
    <property type="entry name" value="ACYL-COA SYNTHETASE SHORT-CHAIN FAMILY MEMBER 3, MITOCHONDRIAL"/>
    <property type="match status" value="1"/>
</dbReference>
<feature type="domain" description="AMP-binding enzyme C-terminal" evidence="3">
    <location>
        <begin position="509"/>
        <end position="588"/>
    </location>
</feature>
<dbReference type="InterPro" id="IPR020845">
    <property type="entry name" value="AMP-binding_CS"/>
</dbReference>
<dbReference type="Pfam" id="PF00501">
    <property type="entry name" value="AMP-binding"/>
    <property type="match status" value="1"/>
</dbReference>
<evidence type="ECO:0000259" key="3">
    <source>
        <dbReference type="Pfam" id="PF13193"/>
    </source>
</evidence>
<comment type="similarity">
    <text evidence="1">Belongs to the ATP-dependent AMP-binding enzyme family.</text>
</comment>